<name>A0A7J6WDI2_THATH</name>
<feature type="domain" description="CID" evidence="4">
    <location>
        <begin position="2"/>
        <end position="134"/>
    </location>
</feature>
<evidence type="ECO:0000259" key="4">
    <source>
        <dbReference type="PROSITE" id="PS51391"/>
    </source>
</evidence>
<keyword evidence="2" id="KW-0175">Coiled coil</keyword>
<feature type="region of interest" description="Disordered" evidence="3">
    <location>
        <begin position="291"/>
        <end position="334"/>
    </location>
</feature>
<proteinExistence type="predicted"/>
<keyword evidence="1" id="KW-0507">mRNA processing</keyword>
<feature type="region of interest" description="Disordered" evidence="3">
    <location>
        <begin position="492"/>
        <end position="521"/>
    </location>
</feature>
<dbReference type="Proteomes" id="UP000554482">
    <property type="component" value="Unassembled WGS sequence"/>
</dbReference>
<protein>
    <submittedName>
        <fullName evidence="5">Regulation of nuclear pre-mrna domain-containing protein 1a</fullName>
    </submittedName>
</protein>
<organism evidence="5 6">
    <name type="scientific">Thalictrum thalictroides</name>
    <name type="common">Rue-anemone</name>
    <name type="synonym">Anemone thalictroides</name>
    <dbReference type="NCBI Taxonomy" id="46969"/>
    <lineage>
        <taxon>Eukaryota</taxon>
        <taxon>Viridiplantae</taxon>
        <taxon>Streptophyta</taxon>
        <taxon>Embryophyta</taxon>
        <taxon>Tracheophyta</taxon>
        <taxon>Spermatophyta</taxon>
        <taxon>Magnoliopsida</taxon>
        <taxon>Ranunculales</taxon>
        <taxon>Ranunculaceae</taxon>
        <taxon>Thalictroideae</taxon>
        <taxon>Thalictrum</taxon>
    </lineage>
</organism>
<dbReference type="SUPFAM" id="SSF48464">
    <property type="entry name" value="ENTH/VHS domain"/>
    <property type="match status" value="1"/>
</dbReference>
<reference evidence="5 6" key="1">
    <citation type="submission" date="2020-06" db="EMBL/GenBank/DDBJ databases">
        <title>Transcriptomic and genomic resources for Thalictrum thalictroides and T. hernandezii: Facilitating candidate gene discovery in an emerging model plant lineage.</title>
        <authorList>
            <person name="Arias T."/>
            <person name="Riano-Pachon D.M."/>
            <person name="Di Stilio V.S."/>
        </authorList>
    </citation>
    <scope>NUCLEOTIDE SEQUENCE [LARGE SCALE GENOMIC DNA]</scope>
    <source>
        <strain evidence="6">cv. WT478/WT964</strain>
        <tissue evidence="5">Leaves</tissue>
    </source>
</reference>
<dbReference type="Gene3D" id="1.25.40.90">
    <property type="match status" value="1"/>
</dbReference>
<dbReference type="Pfam" id="PF04818">
    <property type="entry name" value="CID"/>
    <property type="match status" value="1"/>
</dbReference>
<evidence type="ECO:0000256" key="1">
    <source>
        <dbReference type="ARBA" id="ARBA00022664"/>
    </source>
</evidence>
<feature type="compositionally biased region" description="Pro residues" evidence="3">
    <location>
        <begin position="403"/>
        <end position="423"/>
    </location>
</feature>
<dbReference type="SMART" id="SM00582">
    <property type="entry name" value="RPR"/>
    <property type="match status" value="1"/>
</dbReference>
<feature type="compositionally biased region" description="Polar residues" evidence="3">
    <location>
        <begin position="371"/>
        <end position="380"/>
    </location>
</feature>
<dbReference type="PANTHER" id="PTHR12460">
    <property type="entry name" value="CYCLIN-DEPENDENT KINASE INHIBITOR-RELATED PROTEIN"/>
    <property type="match status" value="1"/>
</dbReference>
<accession>A0A7J6WDI2</accession>
<dbReference type="PROSITE" id="PS51391">
    <property type="entry name" value="CID"/>
    <property type="match status" value="1"/>
</dbReference>
<evidence type="ECO:0000256" key="2">
    <source>
        <dbReference type="SAM" id="Coils"/>
    </source>
</evidence>
<feature type="coiled-coil region" evidence="2">
    <location>
        <begin position="208"/>
        <end position="270"/>
    </location>
</feature>
<keyword evidence="6" id="KW-1185">Reference proteome</keyword>
<dbReference type="GO" id="GO:0000993">
    <property type="term" value="F:RNA polymerase II complex binding"/>
    <property type="evidence" value="ECO:0007669"/>
    <property type="project" value="TreeGrafter"/>
</dbReference>
<dbReference type="FunFam" id="1.25.40.90:FF:000018">
    <property type="entry name" value="ENTH/VHS family protein isoform 1"/>
    <property type="match status" value="1"/>
</dbReference>
<evidence type="ECO:0000256" key="3">
    <source>
        <dbReference type="SAM" id="MobiDB-lite"/>
    </source>
</evidence>
<gene>
    <name evidence="5" type="ORF">FRX31_014913</name>
</gene>
<evidence type="ECO:0000313" key="6">
    <source>
        <dbReference type="Proteomes" id="UP000554482"/>
    </source>
</evidence>
<dbReference type="GO" id="GO:0031124">
    <property type="term" value="P:mRNA 3'-end processing"/>
    <property type="evidence" value="ECO:0007669"/>
    <property type="project" value="TreeGrafter"/>
</dbReference>
<dbReference type="PANTHER" id="PTHR12460:SF23">
    <property type="entry name" value="ACTIN CYTOSKELETON-REGULATORY COMPLEX PROTEIN PAN1"/>
    <property type="match status" value="1"/>
</dbReference>
<feature type="compositionally biased region" description="Low complexity" evidence="3">
    <location>
        <begin position="393"/>
        <end position="402"/>
    </location>
</feature>
<feature type="compositionally biased region" description="Polar residues" evidence="3">
    <location>
        <begin position="436"/>
        <end position="452"/>
    </location>
</feature>
<dbReference type="EMBL" id="JABWDY010017256">
    <property type="protein sequence ID" value="KAF5195496.1"/>
    <property type="molecule type" value="Genomic_DNA"/>
</dbReference>
<evidence type="ECO:0000313" key="5">
    <source>
        <dbReference type="EMBL" id="KAF5195496.1"/>
    </source>
</evidence>
<dbReference type="InterPro" id="IPR008942">
    <property type="entry name" value="ENTH_VHS"/>
</dbReference>
<feature type="compositionally biased region" description="Polar residues" evidence="3">
    <location>
        <begin position="291"/>
        <end position="305"/>
    </location>
</feature>
<dbReference type="CDD" id="cd16981">
    <property type="entry name" value="CID_RPRD_like"/>
    <property type="match status" value="1"/>
</dbReference>
<dbReference type="AlphaFoldDB" id="A0A7J6WDI2"/>
<sequence length="521" mass="57307">MNGTFNPQILVDKLARLNNSQQSIETLSHWCIFHMNKAKQVVETWARQFHCSPREQRLSFLYLANDILQNSRRKGSEFVAEFWKVLPDALSDMIENGDEFGKNSALRLVDIWDQRKVFGSRGKLLKEGIAGRNSENANKDEKPSCLKVKQSLGNILEKIISSYEVVYDGPVDEYLLLSKCRSAIDGVDKVEKEIGGDYSSGQLNGSELAELQGQHGILRESIEQLRAAELSRARLVSHLREALQEQEFKLDEVRTQLQAAQTQSERAGNMSQRLLNLKTGQFAEHRLKEPNTFSEMPSSLASETTADGREKEQSAPVMYTQRGPSTNSSYMEDDPRKSAAAAVAAKLAASTSSAQMLTYVLSSLASEGVIGSQSTESSGEYPSEKKPKLENGQSSYLPSPQHSQPPLPPFPHPDTFQPPPPSSSSPMSHPGPTMQLPVQQPTAQSPVTQFMQTGGPMPSGPYNYGSAPQRPPPFPGYTMVGAPLTGVPPYPSPNPYQSYGQEAGFFSQPPMPSSSPPMSRQ</sequence>
<dbReference type="GO" id="GO:0005634">
    <property type="term" value="C:nucleus"/>
    <property type="evidence" value="ECO:0007669"/>
    <property type="project" value="UniProtKB-ARBA"/>
</dbReference>
<dbReference type="OrthoDB" id="10069473at2759"/>
<comment type="caution">
    <text evidence="5">The sequence shown here is derived from an EMBL/GenBank/DDBJ whole genome shotgun (WGS) entry which is preliminary data.</text>
</comment>
<dbReference type="InterPro" id="IPR006569">
    <property type="entry name" value="CID_dom"/>
</dbReference>
<feature type="region of interest" description="Disordered" evidence="3">
    <location>
        <begin position="371"/>
        <end position="477"/>
    </location>
</feature>